<sequence>MSTNAIRRAAAVGFAALVPLFAGGVLAQSQPAQPVQARVIATTPMTDASGRTSYNVTYEYAGRQYTTRTDSPPGATLPIDVNAYGVATLPVAPQGDVAPERYDARQDPRDDRAAWQNVVPEPGVVVSPGAAPAVTYAPAPVYYYAPPPAPVYVQPAYAYPAPYAYAPAFFPPIGLSLNLGYSRGWGGHRGWR</sequence>
<evidence type="ECO:0000313" key="3">
    <source>
        <dbReference type="Proteomes" id="UP001226867"/>
    </source>
</evidence>
<dbReference type="RefSeq" id="WP_307689877.1">
    <property type="nucleotide sequence ID" value="NZ_JAUSRO010000006.1"/>
</dbReference>
<evidence type="ECO:0000313" key="2">
    <source>
        <dbReference type="EMBL" id="MDP9900074.1"/>
    </source>
</evidence>
<evidence type="ECO:0000256" key="1">
    <source>
        <dbReference type="SAM" id="SignalP"/>
    </source>
</evidence>
<proteinExistence type="predicted"/>
<dbReference type="EMBL" id="JAUSRO010000006">
    <property type="protein sequence ID" value="MDP9900074.1"/>
    <property type="molecule type" value="Genomic_DNA"/>
</dbReference>
<protein>
    <submittedName>
        <fullName evidence="2">Uncharacterized protein</fullName>
    </submittedName>
</protein>
<keyword evidence="1" id="KW-0732">Signal</keyword>
<gene>
    <name evidence="2" type="ORF">J2W36_002325</name>
</gene>
<dbReference type="Proteomes" id="UP001226867">
    <property type="component" value="Unassembled WGS sequence"/>
</dbReference>
<organism evidence="2 3">
    <name type="scientific">Variovorax ginsengisoli</name>
    <dbReference type="NCBI Taxonomy" id="363844"/>
    <lineage>
        <taxon>Bacteria</taxon>
        <taxon>Pseudomonadati</taxon>
        <taxon>Pseudomonadota</taxon>
        <taxon>Betaproteobacteria</taxon>
        <taxon>Burkholderiales</taxon>
        <taxon>Comamonadaceae</taxon>
        <taxon>Variovorax</taxon>
    </lineage>
</organism>
<feature type="signal peptide" evidence="1">
    <location>
        <begin position="1"/>
        <end position="27"/>
    </location>
</feature>
<accession>A0ABT9S6T2</accession>
<reference evidence="2 3" key="1">
    <citation type="submission" date="2023-07" db="EMBL/GenBank/DDBJ databases">
        <title>Sorghum-associated microbial communities from plants grown in Nebraska, USA.</title>
        <authorList>
            <person name="Schachtman D."/>
        </authorList>
    </citation>
    <scope>NUCLEOTIDE SEQUENCE [LARGE SCALE GENOMIC DNA]</scope>
    <source>
        <strain evidence="2 3">DS1607</strain>
    </source>
</reference>
<keyword evidence="3" id="KW-1185">Reference proteome</keyword>
<name>A0ABT9S6T2_9BURK</name>
<feature type="chain" id="PRO_5046391656" evidence="1">
    <location>
        <begin position="28"/>
        <end position="192"/>
    </location>
</feature>
<comment type="caution">
    <text evidence="2">The sequence shown here is derived from an EMBL/GenBank/DDBJ whole genome shotgun (WGS) entry which is preliminary data.</text>
</comment>